<keyword evidence="3" id="KW-1185">Reference proteome</keyword>
<sequence length="178" mass="19452">MKRPLIALAVLSTTMATVPVHAEQSCNTYAFALEPLRTIELRAGAGEQFDLVATVPADEGGTVFGIVGVEHRHLDIHWLKVDHAVDSRSRSVFSGTAWVPAIQLAVKSHPRYTVFVEPSMSAEPVDISLFDAVLPLSDCRGEWVQVELPVTGTEIIDPQLRGWMPSGAYCGNPWIECD</sequence>
<dbReference type="AlphaFoldDB" id="A0A4S3KT46"/>
<dbReference type="RefSeq" id="WP_123520661.1">
    <property type="nucleotide sequence ID" value="NZ_JBHLWF010000066.1"/>
</dbReference>
<name>A0A4S3KT46_9GAMM</name>
<evidence type="ECO:0008006" key="4">
    <source>
        <dbReference type="Google" id="ProtNLM"/>
    </source>
</evidence>
<organism evidence="2 3">
    <name type="scientific">Pseudofulvimonas gallinarii</name>
    <dbReference type="NCBI Taxonomy" id="634155"/>
    <lineage>
        <taxon>Bacteria</taxon>
        <taxon>Pseudomonadati</taxon>
        <taxon>Pseudomonadota</taxon>
        <taxon>Gammaproteobacteria</taxon>
        <taxon>Lysobacterales</taxon>
        <taxon>Rhodanobacteraceae</taxon>
        <taxon>Pseudofulvimonas</taxon>
    </lineage>
</organism>
<dbReference type="Proteomes" id="UP000294599">
    <property type="component" value="Unassembled WGS sequence"/>
</dbReference>
<feature type="chain" id="PRO_5030100255" description="SH3 domain-containing protein" evidence="1">
    <location>
        <begin position="23"/>
        <end position="178"/>
    </location>
</feature>
<reference evidence="2 3" key="1">
    <citation type="submission" date="2019-03" db="EMBL/GenBank/DDBJ databases">
        <title>Genomic Encyclopedia of Type Strains, Phase IV (KMG-IV): sequencing the most valuable type-strain genomes for metagenomic binning, comparative biology and taxonomic classification.</title>
        <authorList>
            <person name="Goeker M."/>
        </authorList>
    </citation>
    <scope>NUCLEOTIDE SEQUENCE [LARGE SCALE GENOMIC DNA]</scope>
    <source>
        <strain evidence="2 3">DSM 21944</strain>
    </source>
</reference>
<keyword evidence="1" id="KW-0732">Signal</keyword>
<evidence type="ECO:0000256" key="1">
    <source>
        <dbReference type="SAM" id="SignalP"/>
    </source>
</evidence>
<proteinExistence type="predicted"/>
<gene>
    <name evidence="2" type="ORF">EDC25_1438</name>
</gene>
<dbReference type="EMBL" id="SMAF01000043">
    <property type="protein sequence ID" value="TCS91970.1"/>
    <property type="molecule type" value="Genomic_DNA"/>
</dbReference>
<dbReference type="OrthoDB" id="3210860at2"/>
<accession>A0A4S3KT46</accession>
<evidence type="ECO:0000313" key="3">
    <source>
        <dbReference type="Proteomes" id="UP000294599"/>
    </source>
</evidence>
<evidence type="ECO:0000313" key="2">
    <source>
        <dbReference type="EMBL" id="TCS91970.1"/>
    </source>
</evidence>
<protein>
    <recommendedName>
        <fullName evidence="4">SH3 domain-containing protein</fullName>
    </recommendedName>
</protein>
<feature type="signal peptide" evidence="1">
    <location>
        <begin position="1"/>
        <end position="22"/>
    </location>
</feature>
<comment type="caution">
    <text evidence="2">The sequence shown here is derived from an EMBL/GenBank/DDBJ whole genome shotgun (WGS) entry which is preliminary data.</text>
</comment>